<evidence type="ECO:0000313" key="3">
    <source>
        <dbReference type="Proteomes" id="UP000290288"/>
    </source>
</evidence>
<reference evidence="2 3" key="1">
    <citation type="submission" date="2019-01" db="EMBL/GenBank/DDBJ databases">
        <title>Draft genome sequence of Psathyrella aberdarensis IHI B618.</title>
        <authorList>
            <person name="Buettner E."/>
            <person name="Kellner H."/>
        </authorList>
    </citation>
    <scope>NUCLEOTIDE SEQUENCE [LARGE SCALE GENOMIC DNA]</scope>
    <source>
        <strain evidence="2 3">IHI B618</strain>
    </source>
</reference>
<dbReference type="GO" id="GO:0051118">
    <property type="term" value="F:glucan endo-1,3-alpha-glucosidase activity"/>
    <property type="evidence" value="ECO:0007669"/>
    <property type="project" value="InterPro"/>
</dbReference>
<dbReference type="STRING" id="2316362.A0A4Q2D908"/>
<comment type="caution">
    <text evidence="2">The sequence shown here is derived from an EMBL/GenBank/DDBJ whole genome shotgun (WGS) entry which is preliminary data.</text>
</comment>
<gene>
    <name evidence="2" type="ORF">EST38_g11100</name>
</gene>
<dbReference type="AlphaFoldDB" id="A0A4Q2D908"/>
<keyword evidence="3" id="KW-1185">Reference proteome</keyword>
<evidence type="ECO:0000313" key="2">
    <source>
        <dbReference type="EMBL" id="RXW14755.1"/>
    </source>
</evidence>
<dbReference type="EMBL" id="SDEE01000651">
    <property type="protein sequence ID" value="RXW14755.1"/>
    <property type="molecule type" value="Genomic_DNA"/>
</dbReference>
<name>A0A4Q2D908_9AGAR</name>
<dbReference type="OrthoDB" id="3257981at2759"/>
<organism evidence="2 3">
    <name type="scientific">Candolleomyces aberdarensis</name>
    <dbReference type="NCBI Taxonomy" id="2316362"/>
    <lineage>
        <taxon>Eukaryota</taxon>
        <taxon>Fungi</taxon>
        <taxon>Dikarya</taxon>
        <taxon>Basidiomycota</taxon>
        <taxon>Agaricomycotina</taxon>
        <taxon>Agaricomycetes</taxon>
        <taxon>Agaricomycetidae</taxon>
        <taxon>Agaricales</taxon>
        <taxon>Agaricineae</taxon>
        <taxon>Psathyrellaceae</taxon>
        <taxon>Candolleomyces</taxon>
    </lineage>
</organism>
<protein>
    <submittedName>
        <fullName evidence="2">Uncharacterized protein</fullName>
    </submittedName>
</protein>
<dbReference type="Proteomes" id="UP000290288">
    <property type="component" value="Unassembled WGS sequence"/>
</dbReference>
<dbReference type="InterPro" id="IPR005197">
    <property type="entry name" value="Glyco_hydro_71"/>
</dbReference>
<evidence type="ECO:0000256" key="1">
    <source>
        <dbReference type="SAM" id="MobiDB-lite"/>
    </source>
</evidence>
<proteinExistence type="predicted"/>
<feature type="region of interest" description="Disordered" evidence="1">
    <location>
        <begin position="175"/>
        <end position="204"/>
    </location>
</feature>
<sequence>MIRFSLALYSRLLPSIFPHRNDYGELNYFGTIQGSQPSGTHWADGSPHIAWFDMSEYYIKAFKTGSYRAITKDAIYYWSKPHPTQATASVDGGRRPDGNNWSLNYLWVAVFATSPAHIILNSGVSKLRVPSAAGKITVQMVRGGQMIIDRTPDDFTYVTNPVRYNYNAYVGTATASSGGPASTSTTTTSTTTSSTSTTTSTSII</sequence>
<dbReference type="Pfam" id="PF03659">
    <property type="entry name" value="Glyco_hydro_71"/>
    <property type="match status" value="1"/>
</dbReference>
<accession>A0A4Q2D908</accession>